<dbReference type="AlphaFoldDB" id="A0A1F5Z170"/>
<dbReference type="InterPro" id="IPR022691">
    <property type="entry name" value="Tscrpt_elong_fac_GreA/B_N"/>
</dbReference>
<protein>
    <recommendedName>
        <fullName evidence="2 8">Transcription elongation factor GreA</fullName>
    </recommendedName>
    <alternativeName>
        <fullName evidence="7 8">Transcript cleavage factor GreA</fullName>
    </alternativeName>
</protein>
<keyword evidence="5 8" id="KW-0804">Transcription</keyword>
<dbReference type="SUPFAM" id="SSF46557">
    <property type="entry name" value="GreA transcript cleavage protein, N-terminal domain"/>
    <property type="match status" value="1"/>
</dbReference>
<dbReference type="PANTHER" id="PTHR30437">
    <property type="entry name" value="TRANSCRIPTION ELONGATION FACTOR GREA"/>
    <property type="match status" value="1"/>
</dbReference>
<evidence type="ECO:0000256" key="8">
    <source>
        <dbReference type="HAMAP-Rule" id="MF_00105"/>
    </source>
</evidence>
<dbReference type="InterPro" id="IPR018151">
    <property type="entry name" value="TF_GreA/GreB_CS"/>
</dbReference>
<dbReference type="GO" id="GO:0006354">
    <property type="term" value="P:DNA-templated transcription elongation"/>
    <property type="evidence" value="ECO:0007669"/>
    <property type="project" value="TreeGrafter"/>
</dbReference>
<dbReference type="PANTHER" id="PTHR30437:SF4">
    <property type="entry name" value="TRANSCRIPTION ELONGATION FACTOR GREA"/>
    <property type="match status" value="1"/>
</dbReference>
<dbReference type="InterPro" id="IPR036953">
    <property type="entry name" value="GreA/GreB_C_sf"/>
</dbReference>
<feature type="coiled-coil region" evidence="8">
    <location>
        <begin position="51"/>
        <end position="78"/>
    </location>
</feature>
<dbReference type="HAMAP" id="MF_00105">
    <property type="entry name" value="GreA_GreB"/>
    <property type="match status" value="1"/>
</dbReference>
<dbReference type="InterPro" id="IPR006359">
    <property type="entry name" value="Tscrpt_elong_fac_GreA"/>
</dbReference>
<evidence type="ECO:0000313" key="13">
    <source>
        <dbReference type="Proteomes" id="UP000178681"/>
    </source>
</evidence>
<keyword evidence="3 8" id="KW-0805">Transcription regulation</keyword>
<dbReference type="Gene3D" id="1.10.287.180">
    <property type="entry name" value="Transcription elongation factor, GreA/GreB, N-terminal domain"/>
    <property type="match status" value="1"/>
</dbReference>
<organism evidence="12 13">
    <name type="scientific">Candidatus Gottesmanbacteria bacterium RIFCSPHIGHO2_01_FULL_42_12</name>
    <dbReference type="NCBI Taxonomy" id="1798377"/>
    <lineage>
        <taxon>Bacteria</taxon>
        <taxon>Candidatus Gottesmaniibacteriota</taxon>
    </lineage>
</organism>
<keyword evidence="4 8" id="KW-0238">DNA-binding</keyword>
<evidence type="ECO:0000256" key="2">
    <source>
        <dbReference type="ARBA" id="ARBA00013729"/>
    </source>
</evidence>
<dbReference type="NCBIfam" id="NF001263">
    <property type="entry name" value="PRK00226.1-4"/>
    <property type="match status" value="1"/>
</dbReference>
<dbReference type="InterPro" id="IPR001437">
    <property type="entry name" value="Tscrpt_elong_fac_GreA/B_C"/>
</dbReference>
<evidence type="ECO:0000256" key="9">
    <source>
        <dbReference type="RuleBase" id="RU000556"/>
    </source>
</evidence>
<dbReference type="Pfam" id="PF01272">
    <property type="entry name" value="GreA_GreB"/>
    <property type="match status" value="1"/>
</dbReference>
<comment type="caution">
    <text evidence="12">The sequence shown here is derived from an EMBL/GenBank/DDBJ whole genome shotgun (WGS) entry which is preliminary data.</text>
</comment>
<name>A0A1F5Z170_9BACT</name>
<evidence type="ECO:0000259" key="10">
    <source>
        <dbReference type="Pfam" id="PF01272"/>
    </source>
</evidence>
<evidence type="ECO:0000256" key="7">
    <source>
        <dbReference type="ARBA" id="ARBA00030776"/>
    </source>
</evidence>
<dbReference type="GO" id="GO:0070063">
    <property type="term" value="F:RNA polymerase binding"/>
    <property type="evidence" value="ECO:0007669"/>
    <property type="project" value="InterPro"/>
</dbReference>
<comment type="function">
    <text evidence="6 8 9">Necessary for efficient RNA polymerase transcription elongation past template-encoded arresting sites. The arresting sites in DNA have the property of trapping a certain fraction of elongating RNA polymerases that pass through, resulting in locked ternary complexes. Cleavage of the nascent transcript by cleavage factors such as GreA or GreB allows the resumption of elongation from the new 3'terminus. GreA releases sequences of 2 to 3 nucleotides.</text>
</comment>
<accession>A0A1F5Z170</accession>
<dbReference type="Pfam" id="PF03449">
    <property type="entry name" value="GreA_GreB_N"/>
    <property type="match status" value="1"/>
</dbReference>
<keyword evidence="8" id="KW-0175">Coiled coil</keyword>
<proteinExistence type="inferred from homology"/>
<dbReference type="PROSITE" id="PS00829">
    <property type="entry name" value="GREAB_1"/>
    <property type="match status" value="1"/>
</dbReference>
<sequence>MKNQKLNTLTLGGLKKLQEELAELKNKKIPAVVDRLSLARAEGDLSENSAYQGAKEELEFLENRISQLEDIMEQSSIISAPKGNTVVDIGSTVTVSIGNRKIVWTVVGEWEADPKSGKISGSSPIGKALMGKKVGDKVEVSIPAGKAVYTITSIE</sequence>
<evidence type="ECO:0000256" key="6">
    <source>
        <dbReference type="ARBA" id="ARBA00024916"/>
    </source>
</evidence>
<dbReference type="NCBIfam" id="TIGR01462">
    <property type="entry name" value="greA"/>
    <property type="match status" value="1"/>
</dbReference>
<dbReference type="EMBL" id="MFJG01000025">
    <property type="protein sequence ID" value="OGG06181.1"/>
    <property type="molecule type" value="Genomic_DNA"/>
</dbReference>
<dbReference type="Gene3D" id="3.10.50.30">
    <property type="entry name" value="Transcription elongation factor, GreA/GreB, C-terminal domain"/>
    <property type="match status" value="1"/>
</dbReference>
<dbReference type="InterPro" id="IPR036805">
    <property type="entry name" value="Tscrpt_elong_fac_GreA/B_N_sf"/>
</dbReference>
<comment type="similarity">
    <text evidence="1 8 9">Belongs to the GreA/GreB family.</text>
</comment>
<evidence type="ECO:0000256" key="5">
    <source>
        <dbReference type="ARBA" id="ARBA00023163"/>
    </source>
</evidence>
<dbReference type="GO" id="GO:0003677">
    <property type="term" value="F:DNA binding"/>
    <property type="evidence" value="ECO:0007669"/>
    <property type="project" value="UniProtKB-UniRule"/>
</dbReference>
<dbReference type="InterPro" id="IPR023459">
    <property type="entry name" value="Tscrpt_elong_fac_GreA/B_fam"/>
</dbReference>
<feature type="domain" description="Transcription elongation factor GreA/GreB N-terminal" evidence="11">
    <location>
        <begin position="8"/>
        <end position="77"/>
    </location>
</feature>
<dbReference type="SUPFAM" id="SSF54534">
    <property type="entry name" value="FKBP-like"/>
    <property type="match status" value="1"/>
</dbReference>
<dbReference type="GO" id="GO:0032784">
    <property type="term" value="P:regulation of DNA-templated transcription elongation"/>
    <property type="evidence" value="ECO:0007669"/>
    <property type="project" value="UniProtKB-UniRule"/>
</dbReference>
<evidence type="ECO:0000259" key="11">
    <source>
        <dbReference type="Pfam" id="PF03449"/>
    </source>
</evidence>
<feature type="domain" description="Transcription elongation factor GreA/GreB C-terminal" evidence="10">
    <location>
        <begin position="84"/>
        <end position="155"/>
    </location>
</feature>
<evidence type="ECO:0000256" key="1">
    <source>
        <dbReference type="ARBA" id="ARBA00008213"/>
    </source>
</evidence>
<evidence type="ECO:0000256" key="3">
    <source>
        <dbReference type="ARBA" id="ARBA00023015"/>
    </source>
</evidence>
<reference evidence="12 13" key="1">
    <citation type="journal article" date="2016" name="Nat. Commun.">
        <title>Thousands of microbial genomes shed light on interconnected biogeochemical processes in an aquifer system.</title>
        <authorList>
            <person name="Anantharaman K."/>
            <person name="Brown C.T."/>
            <person name="Hug L.A."/>
            <person name="Sharon I."/>
            <person name="Castelle C.J."/>
            <person name="Probst A.J."/>
            <person name="Thomas B.C."/>
            <person name="Singh A."/>
            <person name="Wilkins M.J."/>
            <person name="Karaoz U."/>
            <person name="Brodie E.L."/>
            <person name="Williams K.H."/>
            <person name="Hubbard S.S."/>
            <person name="Banfield J.F."/>
        </authorList>
    </citation>
    <scope>NUCLEOTIDE SEQUENCE [LARGE SCALE GENOMIC DNA]</scope>
</reference>
<evidence type="ECO:0000313" key="12">
    <source>
        <dbReference type="EMBL" id="OGG06181.1"/>
    </source>
</evidence>
<dbReference type="Proteomes" id="UP000178681">
    <property type="component" value="Unassembled WGS sequence"/>
</dbReference>
<dbReference type="STRING" id="1798377.A2872_04400"/>
<dbReference type="FunFam" id="1.10.287.180:FF:000001">
    <property type="entry name" value="Transcription elongation factor GreA"/>
    <property type="match status" value="1"/>
</dbReference>
<evidence type="ECO:0000256" key="4">
    <source>
        <dbReference type="ARBA" id="ARBA00023125"/>
    </source>
</evidence>
<dbReference type="PIRSF" id="PIRSF006092">
    <property type="entry name" value="GreA_GreB"/>
    <property type="match status" value="1"/>
</dbReference>
<gene>
    <name evidence="8" type="primary">greA</name>
    <name evidence="12" type="ORF">A2872_04400</name>
</gene>
<dbReference type="InterPro" id="IPR028624">
    <property type="entry name" value="Tscrpt_elong_fac_GreA/B"/>
</dbReference>